<sequence>MKRLSASRWLSQYRLSIPAMILLGTLLLSAIAAYSVQLTATTKDRLRFNNAMQSTQLAIENHIKTHVALLQSGSGLFAASDRVTVNEFRAWSSRLALAEQYPGVQGIGYSIRIPPGQQAAFLTQMRQQGVSNFNFRPTYERDEYHAIIYLEPLDVRNQLALGYDMFSEPVRRVAMERARDTGEPAASGKVTLVQETEVNRQAGFLIYVPVYGTAQIPPTVAERRTALQGFVYSPFRIGDLMQGIFNDNLSPYVDFEIYDGEQMRPETLLYRSHPTTGTQPRFRETQGFEIAGHPWSIVFTSRPELERDSTQQLVPLILMGGTLLGLTLFAIARSQIQARRTAERIAAELRLSEQALRESEERFQVFMDRSPTAAWISDDRGTLLYANSTYGRLFALPTLDVVGKTAFDLYPPELAQHYLDNIQQVAQQNQALELIETAPRPDGSLGEFLVYKFPIPDAGGRLLIGGVALDITESKQAEELLRHSEIRFRTLVEQSPISLQILSPQGETLQVNQAFEMLWGLTLEQLKDYNVLQDPQLVEKGIAPYLERGFAGEATMIPAIYYDPEESLPGMSFNSQPLRWVQGYIYPVKDEQDEIREVVLMHQDITQSKLAEQELLESESRFRVLIEATFDCIVIHEQGIIIEANQGTSRTFGYPLSEMIGHSVLDFAAPESRDLILQNVQIENEEPYEAVGLRKDGTRFSVEITGKPHIYKGRRVRVSALRDISKRKQLEAELRSRAEELAEANRLKDEFLATLSHELRTPLNAMLGWAQMLRMRSLDEKMLARATETIERNTRSLAQLIEDLLDVSRIITGKLHLSVRPTSVLPALEAALETVRPAAEAKNLDWDIQLEPDVGEVLGDLNRLQQVFWNLLANAVKFTPNGGRIQVVYQQIHTTAQIRVSDTGEGISAEFLPHVFERFRQADSSSTRSHGGLGLGLAIVRHLVELHGGTVFATSAGRGQGATFVVDLPLIVTVESPLDLSPTVTPADRLDSAVLQGIKILWVEDEADTRDLLTLALSEFGAEVTACANAREAVAALSCIPFQLMLSDIGLPGEDGYSLMRQVRHSHPSLPALALTAYARAEDCANAKAAGFQRHIAKPVDTRELVEAILDLVG</sequence>
<dbReference type="FunFam" id="1.10.287.130:FF:000001">
    <property type="entry name" value="Two-component sensor histidine kinase"/>
    <property type="match status" value="1"/>
</dbReference>
<dbReference type="SUPFAM" id="SSF55785">
    <property type="entry name" value="PYP-like sensor domain (PAS domain)"/>
    <property type="match status" value="3"/>
</dbReference>
<dbReference type="SUPFAM" id="SSF55874">
    <property type="entry name" value="ATPase domain of HSP90 chaperone/DNA topoisomerase II/histidine kinase"/>
    <property type="match status" value="1"/>
</dbReference>
<dbReference type="PROSITE" id="PS50839">
    <property type="entry name" value="CHASE"/>
    <property type="match status" value="1"/>
</dbReference>
<dbReference type="InterPro" id="IPR013656">
    <property type="entry name" value="PAS_4"/>
</dbReference>
<dbReference type="PROSITE" id="PS50112">
    <property type="entry name" value="PAS"/>
    <property type="match status" value="2"/>
</dbReference>
<dbReference type="CDD" id="cd00082">
    <property type="entry name" value="HisKA"/>
    <property type="match status" value="1"/>
</dbReference>
<dbReference type="InterPro" id="IPR042240">
    <property type="entry name" value="CHASE_sf"/>
</dbReference>
<evidence type="ECO:0000256" key="11">
    <source>
        <dbReference type="ARBA" id="ARBA00023136"/>
    </source>
</evidence>
<dbReference type="Gene3D" id="3.30.450.20">
    <property type="entry name" value="PAS domain"/>
    <property type="match status" value="3"/>
</dbReference>
<comment type="subcellular location">
    <subcellularLocation>
        <location evidence="2">Membrane</location>
    </subcellularLocation>
</comment>
<feature type="domain" description="Histidine kinase" evidence="14">
    <location>
        <begin position="754"/>
        <end position="972"/>
    </location>
</feature>
<dbReference type="InterPro" id="IPR003661">
    <property type="entry name" value="HisK_dim/P_dom"/>
</dbReference>
<dbReference type="InterPro" id="IPR003594">
    <property type="entry name" value="HATPase_dom"/>
</dbReference>
<dbReference type="InterPro" id="IPR000700">
    <property type="entry name" value="PAS-assoc_C"/>
</dbReference>
<dbReference type="PROSITE" id="PS50110">
    <property type="entry name" value="RESPONSE_REGULATORY"/>
    <property type="match status" value="1"/>
</dbReference>
<dbReference type="SUPFAM" id="SSF47384">
    <property type="entry name" value="Homodimeric domain of signal transducing histidine kinase"/>
    <property type="match status" value="1"/>
</dbReference>
<dbReference type="Pfam" id="PF00512">
    <property type="entry name" value="HisKA"/>
    <property type="match status" value="1"/>
</dbReference>
<evidence type="ECO:0000256" key="7">
    <source>
        <dbReference type="ARBA" id="ARBA00022692"/>
    </source>
</evidence>
<keyword evidence="5 13" id="KW-0597">Phosphoprotein</keyword>
<dbReference type="Gene3D" id="3.30.450.350">
    <property type="entry name" value="CHASE domain"/>
    <property type="match status" value="1"/>
</dbReference>
<dbReference type="Pfam" id="PF03924">
    <property type="entry name" value="CHASE"/>
    <property type="match status" value="1"/>
</dbReference>
<dbReference type="EC" id="2.7.13.3" evidence="4"/>
<dbReference type="Pfam" id="PF13426">
    <property type="entry name" value="PAS_9"/>
    <property type="match status" value="2"/>
</dbReference>
<dbReference type="PROSITE" id="PS50113">
    <property type="entry name" value="PAC"/>
    <property type="match status" value="3"/>
</dbReference>
<dbReference type="CDD" id="cd16922">
    <property type="entry name" value="HATPase_EvgS-ArcB-TorS-like"/>
    <property type="match status" value="1"/>
</dbReference>
<evidence type="ECO:0000259" key="18">
    <source>
        <dbReference type="PROSITE" id="PS50839"/>
    </source>
</evidence>
<feature type="domain" description="PAC" evidence="17">
    <location>
        <begin position="562"/>
        <end position="617"/>
    </location>
</feature>
<evidence type="ECO:0000259" key="14">
    <source>
        <dbReference type="PROSITE" id="PS50109"/>
    </source>
</evidence>
<evidence type="ECO:0000256" key="8">
    <source>
        <dbReference type="ARBA" id="ARBA00022777"/>
    </source>
</evidence>
<dbReference type="CDD" id="cd00130">
    <property type="entry name" value="PAS"/>
    <property type="match status" value="2"/>
</dbReference>
<keyword evidence="8" id="KW-0418">Kinase</keyword>
<evidence type="ECO:0000256" key="1">
    <source>
        <dbReference type="ARBA" id="ARBA00000085"/>
    </source>
</evidence>
<dbReference type="OrthoDB" id="9768069at2"/>
<dbReference type="Pfam" id="PF00072">
    <property type="entry name" value="Response_reg"/>
    <property type="match status" value="1"/>
</dbReference>
<keyword evidence="9" id="KW-1133">Transmembrane helix</keyword>
<dbReference type="InterPro" id="IPR011006">
    <property type="entry name" value="CheY-like_superfamily"/>
</dbReference>
<dbReference type="InterPro" id="IPR005467">
    <property type="entry name" value="His_kinase_dom"/>
</dbReference>
<evidence type="ECO:0000256" key="6">
    <source>
        <dbReference type="ARBA" id="ARBA00022679"/>
    </source>
</evidence>
<keyword evidence="6" id="KW-0808">Transferase</keyword>
<dbReference type="NCBIfam" id="TIGR00229">
    <property type="entry name" value="sensory_box"/>
    <property type="match status" value="3"/>
</dbReference>
<feature type="domain" description="Response regulatory" evidence="15">
    <location>
        <begin position="999"/>
        <end position="1113"/>
    </location>
</feature>
<reference evidence="19" key="1">
    <citation type="submission" date="2016-09" db="EMBL/GenBank/DDBJ databases">
        <title>Draft genome of thermotolerant cyanobacterium Desertifilum sp. strain IPPAS B-1220.</title>
        <authorList>
            <person name="Sinetova M.A."/>
            <person name="Bolakhan K."/>
            <person name="Zayadan B.K."/>
            <person name="Mironov K.S."/>
            <person name="Ustinova V."/>
            <person name="Kupriyanova E.V."/>
            <person name="Sidorov R.A."/>
            <person name="Skrypnik A.N."/>
            <person name="Gogoleva N.E."/>
            <person name="Gogolev Y.V."/>
            <person name="Los D.A."/>
        </authorList>
    </citation>
    <scope>NUCLEOTIDE SEQUENCE [LARGE SCALE GENOMIC DNA]</scope>
    <source>
        <strain evidence="19">IPPAS B-1220</strain>
    </source>
</reference>
<dbReference type="PANTHER" id="PTHR43547:SF2">
    <property type="entry name" value="HYBRID SIGNAL TRANSDUCTION HISTIDINE KINASE C"/>
    <property type="match status" value="1"/>
</dbReference>
<proteinExistence type="inferred from homology"/>
<evidence type="ECO:0000313" key="19">
    <source>
        <dbReference type="EMBL" id="OEJ75081.1"/>
    </source>
</evidence>
<dbReference type="AlphaFoldDB" id="A0A1E5QKH1"/>
<dbReference type="PANTHER" id="PTHR43547">
    <property type="entry name" value="TWO-COMPONENT HISTIDINE KINASE"/>
    <property type="match status" value="1"/>
</dbReference>
<evidence type="ECO:0000256" key="4">
    <source>
        <dbReference type="ARBA" id="ARBA00012438"/>
    </source>
</evidence>
<evidence type="ECO:0000256" key="13">
    <source>
        <dbReference type="PROSITE-ProRule" id="PRU00169"/>
    </source>
</evidence>
<dbReference type="Gene3D" id="1.10.287.130">
    <property type="match status" value="1"/>
</dbReference>
<feature type="domain" description="PAC" evidence="17">
    <location>
        <begin position="686"/>
        <end position="736"/>
    </location>
</feature>
<evidence type="ECO:0000256" key="3">
    <source>
        <dbReference type="ARBA" id="ARBA00006402"/>
    </source>
</evidence>
<dbReference type="InterPro" id="IPR006189">
    <property type="entry name" value="CHASE_dom"/>
</dbReference>
<feature type="domain" description="PAC" evidence="17">
    <location>
        <begin position="428"/>
        <end position="483"/>
    </location>
</feature>
<dbReference type="InterPro" id="IPR000014">
    <property type="entry name" value="PAS"/>
</dbReference>
<comment type="caution">
    <text evidence="19">The sequence shown here is derived from an EMBL/GenBank/DDBJ whole genome shotgun (WGS) entry which is preliminary data.</text>
</comment>
<dbReference type="Pfam" id="PF08448">
    <property type="entry name" value="PAS_4"/>
    <property type="match status" value="1"/>
</dbReference>
<dbReference type="InterPro" id="IPR001610">
    <property type="entry name" value="PAC"/>
</dbReference>
<dbReference type="InterPro" id="IPR004358">
    <property type="entry name" value="Sig_transdc_His_kin-like_C"/>
</dbReference>
<evidence type="ECO:0000259" key="16">
    <source>
        <dbReference type="PROSITE" id="PS50112"/>
    </source>
</evidence>
<dbReference type="RefSeq" id="WP_069967343.1">
    <property type="nucleotide sequence ID" value="NZ_CM124774.1"/>
</dbReference>
<evidence type="ECO:0000256" key="9">
    <source>
        <dbReference type="ARBA" id="ARBA00022989"/>
    </source>
</evidence>
<evidence type="ECO:0000256" key="12">
    <source>
        <dbReference type="ARBA" id="ARBA00074306"/>
    </source>
</evidence>
<feature type="domain" description="CHASE" evidence="18">
    <location>
        <begin position="79"/>
        <end position="298"/>
    </location>
</feature>
<gene>
    <name evidence="19" type="ORF">BH720_11485</name>
</gene>
<comment type="similarity">
    <text evidence="3">In the N-terminal section; belongs to the phytochrome family.</text>
</comment>
<dbReference type="Pfam" id="PF02518">
    <property type="entry name" value="HATPase_c"/>
    <property type="match status" value="1"/>
</dbReference>
<dbReference type="PRINTS" id="PR00344">
    <property type="entry name" value="BCTRLSENSOR"/>
</dbReference>
<dbReference type="GO" id="GO:0016020">
    <property type="term" value="C:membrane"/>
    <property type="evidence" value="ECO:0007669"/>
    <property type="project" value="UniProtKB-SubCell"/>
</dbReference>
<dbReference type="FunFam" id="3.30.565.10:FF:000010">
    <property type="entry name" value="Sensor histidine kinase RcsC"/>
    <property type="match status" value="1"/>
</dbReference>
<dbReference type="SUPFAM" id="SSF52172">
    <property type="entry name" value="CheY-like"/>
    <property type="match status" value="1"/>
</dbReference>
<feature type="modified residue" description="4-aspartylphosphate" evidence="13">
    <location>
        <position position="1048"/>
    </location>
</feature>
<dbReference type="EMBL" id="MJGC01000054">
    <property type="protein sequence ID" value="OEJ75081.1"/>
    <property type="molecule type" value="Genomic_DNA"/>
</dbReference>
<dbReference type="SMART" id="SM01079">
    <property type="entry name" value="CHASE"/>
    <property type="match status" value="1"/>
</dbReference>
<accession>A0A1E5QKH1</accession>
<evidence type="ECO:0000256" key="5">
    <source>
        <dbReference type="ARBA" id="ARBA00022553"/>
    </source>
</evidence>
<dbReference type="PROSITE" id="PS50109">
    <property type="entry name" value="HIS_KIN"/>
    <property type="match status" value="1"/>
</dbReference>
<dbReference type="STRING" id="1781255.BH720_11485"/>
<dbReference type="InterPro" id="IPR001789">
    <property type="entry name" value="Sig_transdc_resp-reg_receiver"/>
</dbReference>
<dbReference type="SMART" id="SM00448">
    <property type="entry name" value="REC"/>
    <property type="match status" value="1"/>
</dbReference>
<feature type="domain" description="PAS" evidence="16">
    <location>
        <begin position="359"/>
        <end position="429"/>
    </location>
</feature>
<dbReference type="SMART" id="SM00387">
    <property type="entry name" value="HATPase_c"/>
    <property type="match status" value="1"/>
</dbReference>
<dbReference type="InterPro" id="IPR035965">
    <property type="entry name" value="PAS-like_dom_sf"/>
</dbReference>
<dbReference type="CDD" id="cd17580">
    <property type="entry name" value="REC_2_DhkD-like"/>
    <property type="match status" value="1"/>
</dbReference>
<keyword evidence="10" id="KW-0902">Two-component regulatory system</keyword>
<dbReference type="SMART" id="SM00091">
    <property type="entry name" value="PAS"/>
    <property type="match status" value="3"/>
</dbReference>
<evidence type="ECO:0000259" key="17">
    <source>
        <dbReference type="PROSITE" id="PS50113"/>
    </source>
</evidence>
<dbReference type="Gene3D" id="3.30.565.10">
    <property type="entry name" value="Histidine kinase-like ATPase, C-terminal domain"/>
    <property type="match status" value="1"/>
</dbReference>
<feature type="domain" description="PAS" evidence="16">
    <location>
        <begin position="618"/>
        <end position="681"/>
    </location>
</feature>
<name>A0A1E5QKH1_9CYAN</name>
<evidence type="ECO:0000256" key="10">
    <source>
        <dbReference type="ARBA" id="ARBA00023012"/>
    </source>
</evidence>
<dbReference type="InterPro" id="IPR036097">
    <property type="entry name" value="HisK_dim/P_sf"/>
</dbReference>
<keyword evidence="7" id="KW-0812">Transmembrane</keyword>
<dbReference type="InterPro" id="IPR036890">
    <property type="entry name" value="HATPase_C_sf"/>
</dbReference>
<dbReference type="GO" id="GO:0000155">
    <property type="term" value="F:phosphorelay sensor kinase activity"/>
    <property type="evidence" value="ECO:0007669"/>
    <property type="project" value="InterPro"/>
</dbReference>
<evidence type="ECO:0000259" key="15">
    <source>
        <dbReference type="PROSITE" id="PS50110"/>
    </source>
</evidence>
<dbReference type="Gene3D" id="3.40.50.2300">
    <property type="match status" value="1"/>
</dbReference>
<dbReference type="SMART" id="SM00388">
    <property type="entry name" value="HisKA"/>
    <property type="match status" value="1"/>
</dbReference>
<comment type="catalytic activity">
    <reaction evidence="1">
        <text>ATP + protein L-histidine = ADP + protein N-phospho-L-histidine.</text>
        <dbReference type="EC" id="2.7.13.3"/>
    </reaction>
</comment>
<protein>
    <recommendedName>
        <fullName evidence="12">Circadian input-output histidine kinase CikA</fullName>
        <ecNumber evidence="4">2.7.13.3</ecNumber>
    </recommendedName>
</protein>
<keyword evidence="11" id="KW-0472">Membrane</keyword>
<evidence type="ECO:0000256" key="2">
    <source>
        <dbReference type="ARBA" id="ARBA00004370"/>
    </source>
</evidence>
<dbReference type="SMART" id="SM00086">
    <property type="entry name" value="PAC"/>
    <property type="match status" value="3"/>
</dbReference>
<organism evidence="19">
    <name type="scientific">Desertifilum tharense IPPAS B-1220</name>
    <dbReference type="NCBI Taxonomy" id="1781255"/>
    <lineage>
        <taxon>Bacteria</taxon>
        <taxon>Bacillati</taxon>
        <taxon>Cyanobacteriota</taxon>
        <taxon>Cyanophyceae</taxon>
        <taxon>Desertifilales</taxon>
        <taxon>Desertifilaceae</taxon>
        <taxon>Desertifilum</taxon>
    </lineage>
</organism>